<accession>A0ABV0XMI3</accession>
<gene>
    <name evidence="1" type="ORF">AMECASPLE_003219</name>
</gene>
<keyword evidence="2" id="KW-1185">Reference proteome</keyword>
<sequence>MSFVTSLEAVALREYFSDVLDPAEHRAASTGKKKKKEKSSFYFEVTISSACDGWRGAVFDAVISTTWSAVGDQNLELLHFGYSSGCIMFSASSRSPVTPRSLVSSASS</sequence>
<dbReference type="EMBL" id="JAHRIP010009529">
    <property type="protein sequence ID" value="MEQ2282675.1"/>
    <property type="molecule type" value="Genomic_DNA"/>
</dbReference>
<dbReference type="Proteomes" id="UP001469553">
    <property type="component" value="Unassembled WGS sequence"/>
</dbReference>
<comment type="caution">
    <text evidence="1">The sequence shown here is derived from an EMBL/GenBank/DDBJ whole genome shotgun (WGS) entry which is preliminary data.</text>
</comment>
<protein>
    <submittedName>
        <fullName evidence="1">Uncharacterized protein</fullName>
    </submittedName>
</protein>
<evidence type="ECO:0000313" key="2">
    <source>
        <dbReference type="Proteomes" id="UP001469553"/>
    </source>
</evidence>
<organism evidence="1 2">
    <name type="scientific">Ameca splendens</name>
    <dbReference type="NCBI Taxonomy" id="208324"/>
    <lineage>
        <taxon>Eukaryota</taxon>
        <taxon>Metazoa</taxon>
        <taxon>Chordata</taxon>
        <taxon>Craniata</taxon>
        <taxon>Vertebrata</taxon>
        <taxon>Euteleostomi</taxon>
        <taxon>Actinopterygii</taxon>
        <taxon>Neopterygii</taxon>
        <taxon>Teleostei</taxon>
        <taxon>Neoteleostei</taxon>
        <taxon>Acanthomorphata</taxon>
        <taxon>Ovalentaria</taxon>
        <taxon>Atherinomorphae</taxon>
        <taxon>Cyprinodontiformes</taxon>
        <taxon>Goodeidae</taxon>
        <taxon>Ameca</taxon>
    </lineage>
</organism>
<name>A0ABV0XMI3_9TELE</name>
<evidence type="ECO:0000313" key="1">
    <source>
        <dbReference type="EMBL" id="MEQ2282675.1"/>
    </source>
</evidence>
<reference evidence="1 2" key="1">
    <citation type="submission" date="2021-06" db="EMBL/GenBank/DDBJ databases">
        <authorList>
            <person name="Palmer J.M."/>
        </authorList>
    </citation>
    <scope>NUCLEOTIDE SEQUENCE [LARGE SCALE GENOMIC DNA]</scope>
    <source>
        <strain evidence="1 2">AS_MEX2019</strain>
        <tissue evidence="1">Muscle</tissue>
    </source>
</reference>
<proteinExistence type="predicted"/>